<sequence length="136" mass="16361">MWIDYGIVCALSDEKKIVKNINHFLVQECGFRKMYKWPDRAIRPADKPFEIDHYYSQFLKQEPGWLFDVMPNYDKIGRIRFSQAPECGWTLFTKPFREFNADQDLTETQTFFARLVDAIGFPVRLLHQYRQNEDRI</sequence>
<organism evidence="1 2">
    <name type="scientific">Affinibrenneria salicis</name>
    <dbReference type="NCBI Taxonomy" id="2590031"/>
    <lineage>
        <taxon>Bacteria</taxon>
        <taxon>Pseudomonadati</taxon>
        <taxon>Pseudomonadota</taxon>
        <taxon>Gammaproteobacteria</taxon>
        <taxon>Enterobacterales</taxon>
        <taxon>Pectobacteriaceae</taxon>
        <taxon>Affinibrenneria</taxon>
    </lineage>
</organism>
<keyword evidence="2" id="KW-1185">Reference proteome</keyword>
<protein>
    <submittedName>
        <fullName evidence="1">Uncharacterized protein</fullName>
    </submittedName>
</protein>
<accession>A0A5J5G2S2</accession>
<comment type="caution">
    <text evidence="1">The sequence shown here is derived from an EMBL/GenBank/DDBJ whole genome shotgun (WGS) entry which is preliminary data.</text>
</comment>
<evidence type="ECO:0000313" key="1">
    <source>
        <dbReference type="EMBL" id="KAA9001096.1"/>
    </source>
</evidence>
<dbReference type="Proteomes" id="UP000335415">
    <property type="component" value="Unassembled WGS sequence"/>
</dbReference>
<reference evidence="1 2" key="1">
    <citation type="submission" date="2019-09" db="EMBL/GenBank/DDBJ databases">
        <authorList>
            <person name="Li Y."/>
        </authorList>
    </citation>
    <scope>NUCLEOTIDE SEQUENCE [LARGE SCALE GENOMIC DNA]</scope>
    <source>
        <strain evidence="1 2">L3-3HA</strain>
    </source>
</reference>
<name>A0A5J5G2S2_9GAMM</name>
<gene>
    <name evidence="1" type="ORF">FJU30_07515</name>
</gene>
<dbReference type="EMBL" id="VYKJ01000003">
    <property type="protein sequence ID" value="KAA9001096.1"/>
    <property type="molecule type" value="Genomic_DNA"/>
</dbReference>
<evidence type="ECO:0000313" key="2">
    <source>
        <dbReference type="Proteomes" id="UP000335415"/>
    </source>
</evidence>
<dbReference type="AlphaFoldDB" id="A0A5J5G2S2"/>
<proteinExistence type="predicted"/>
<dbReference type="OrthoDB" id="2599602at2"/>
<dbReference type="RefSeq" id="WP_150434369.1">
    <property type="nucleotide sequence ID" value="NZ_VYKJ01000003.1"/>
</dbReference>